<keyword evidence="3" id="KW-0936">Ethylene signaling pathway</keyword>
<dbReference type="InterPro" id="IPR032675">
    <property type="entry name" value="LRR_dom_sf"/>
</dbReference>
<evidence type="ECO:0000256" key="5">
    <source>
        <dbReference type="ARBA" id="ARBA00023242"/>
    </source>
</evidence>
<keyword evidence="4" id="KW-0833">Ubl conjugation pathway</keyword>
<dbReference type="SUPFAM" id="SSF52047">
    <property type="entry name" value="RNI-like"/>
    <property type="match status" value="2"/>
</dbReference>
<dbReference type="AlphaFoldDB" id="A0AA41W2S4"/>
<organism evidence="7 8">
    <name type="scientific">Papaver nudicaule</name>
    <name type="common">Iceland poppy</name>
    <dbReference type="NCBI Taxonomy" id="74823"/>
    <lineage>
        <taxon>Eukaryota</taxon>
        <taxon>Viridiplantae</taxon>
        <taxon>Streptophyta</taxon>
        <taxon>Embryophyta</taxon>
        <taxon>Tracheophyta</taxon>
        <taxon>Spermatophyta</taxon>
        <taxon>Magnoliopsida</taxon>
        <taxon>Ranunculales</taxon>
        <taxon>Papaveraceae</taxon>
        <taxon>Papaveroideae</taxon>
        <taxon>Papaver</taxon>
    </lineage>
</organism>
<sequence>MPTLVNYSGNDALFRGATYANLMDSSILSLSSCMDVYYPPLKRSRISAAAPFVFIEEEFVQKKQQPSIEVLPDECLFEIFRRLSGSQEKSLCASVSKRWLMLLSSIRTEEIVEAVSEKVSQEEEAESDGCLTRCLKGKKATDNRLAAIAVGNAGCGGLGKLLIRGNDNVCGVSDVGLTSIARGCPDLRVLSVWNVSSIGDEGLIEIAKGCHKLETLDLSQCPLISDRALFAIAKNCQNLTSMTIESCTRIGNDGLQAIARGCTKLHSVTIKDCPLVGDQGISCLVSSSSNTLTRVKLQNVNITEVSLAILGHYGRNVTELVLTGLQSVSERGFWVMGNAKGLHKLTSLAITSCRGVTDVAIEAVGTGCPNLKSLSLHKCSFVSDNGLVAFTKNSACIKSLRLEECNRISQYGVLAAISNCGSKLKALSLVKCMGIKDVVSEAHLLTPCQSLQSLSIRDCPGFGSISLAVVGWLCPQLKNIDLSGLCEVTDTGFLSVVENCEAGLVKVNLSGCINVTDASVTSLARLHGATLQMLNLSDCNRVTDDSLGSIAVNCGMLKELDVSKCAITDFAVASLSCAKKLELQILSLAGCSHISDESLPYLADMGETLIGLNLQQCKSLSSSMIDLLVERLWRCDILA</sequence>
<dbReference type="FunFam" id="3.80.10.10:FF:000473">
    <property type="entry name" value="EIN3-binding F-box protein 1"/>
    <property type="match status" value="1"/>
</dbReference>
<comment type="subcellular location">
    <subcellularLocation>
        <location evidence="1">Nucleus</location>
    </subcellularLocation>
</comment>
<evidence type="ECO:0000256" key="4">
    <source>
        <dbReference type="ARBA" id="ARBA00022786"/>
    </source>
</evidence>
<dbReference type="Proteomes" id="UP001177140">
    <property type="component" value="Unassembled WGS sequence"/>
</dbReference>
<dbReference type="InterPro" id="IPR057207">
    <property type="entry name" value="FBXL15_LRR"/>
</dbReference>
<name>A0AA41W2S4_PAPNU</name>
<evidence type="ECO:0000313" key="8">
    <source>
        <dbReference type="Proteomes" id="UP001177140"/>
    </source>
</evidence>
<dbReference type="GO" id="GO:0005634">
    <property type="term" value="C:nucleus"/>
    <property type="evidence" value="ECO:0007669"/>
    <property type="project" value="UniProtKB-SubCell"/>
</dbReference>
<evidence type="ECO:0000259" key="6">
    <source>
        <dbReference type="Pfam" id="PF25372"/>
    </source>
</evidence>
<dbReference type="PANTHER" id="PTHR13318">
    <property type="entry name" value="PARTNER OF PAIRED, ISOFORM B-RELATED"/>
    <property type="match status" value="1"/>
</dbReference>
<proteinExistence type="predicted"/>
<dbReference type="GO" id="GO:0009873">
    <property type="term" value="P:ethylene-activated signaling pathway"/>
    <property type="evidence" value="ECO:0007669"/>
    <property type="project" value="UniProtKB-KW"/>
</dbReference>
<evidence type="ECO:0000256" key="2">
    <source>
        <dbReference type="ARBA" id="ARBA00004906"/>
    </source>
</evidence>
<feature type="domain" description="F-box/LRR-repeat protein 15-like leucin rich repeat" evidence="6">
    <location>
        <begin position="474"/>
        <end position="626"/>
    </location>
</feature>
<comment type="caution">
    <text evidence="7">The sequence shown here is derived from an EMBL/GenBank/DDBJ whole genome shotgun (WGS) entry which is preliminary data.</text>
</comment>
<evidence type="ECO:0000256" key="3">
    <source>
        <dbReference type="ARBA" id="ARBA00022745"/>
    </source>
</evidence>
<dbReference type="EMBL" id="JAJJMA010346284">
    <property type="protein sequence ID" value="MCL7052115.1"/>
    <property type="molecule type" value="Genomic_DNA"/>
</dbReference>
<dbReference type="Pfam" id="PF25372">
    <property type="entry name" value="DUF7885"/>
    <property type="match status" value="2"/>
</dbReference>
<comment type="pathway">
    <text evidence="2">Protein modification; protein ubiquitination.</text>
</comment>
<gene>
    <name evidence="7" type="ORF">MKW94_012603</name>
</gene>
<dbReference type="SMART" id="SM00367">
    <property type="entry name" value="LRR_CC"/>
    <property type="match status" value="13"/>
</dbReference>
<dbReference type="SUPFAM" id="SSF81383">
    <property type="entry name" value="F-box domain"/>
    <property type="match status" value="1"/>
</dbReference>
<dbReference type="PANTHER" id="PTHR13318:SF105">
    <property type="entry name" value="F-BOX_LRR-REPEAT PROTEIN 3"/>
    <property type="match status" value="1"/>
</dbReference>
<evidence type="ECO:0000256" key="1">
    <source>
        <dbReference type="ARBA" id="ARBA00004123"/>
    </source>
</evidence>
<reference evidence="7" key="1">
    <citation type="submission" date="2022-03" db="EMBL/GenBank/DDBJ databases">
        <title>A functionally conserved STORR gene fusion in Papaver species that diverged 16.8 million years ago.</title>
        <authorList>
            <person name="Catania T."/>
        </authorList>
    </citation>
    <scope>NUCLEOTIDE SEQUENCE</scope>
    <source>
        <strain evidence="7">S-191538</strain>
    </source>
</reference>
<accession>A0AA41W2S4</accession>
<dbReference type="FunFam" id="3.80.10.10:FF:000595">
    <property type="entry name" value="EIN3-binding F-box protein 1"/>
    <property type="match status" value="1"/>
</dbReference>
<dbReference type="InterPro" id="IPR036047">
    <property type="entry name" value="F-box-like_dom_sf"/>
</dbReference>
<dbReference type="Gene3D" id="3.80.10.10">
    <property type="entry name" value="Ribonuclease Inhibitor"/>
    <property type="match status" value="4"/>
</dbReference>
<protein>
    <recommendedName>
        <fullName evidence="6">F-box/LRR-repeat protein 15-like leucin rich repeat domain-containing protein</fullName>
    </recommendedName>
</protein>
<dbReference type="InterPro" id="IPR006553">
    <property type="entry name" value="Leu-rich_rpt_Cys-con_subtyp"/>
</dbReference>
<dbReference type="FunFam" id="3.80.10.10:FF:000451">
    <property type="entry name" value="EIN3-binding F-box protein 1"/>
    <property type="match status" value="1"/>
</dbReference>
<dbReference type="GO" id="GO:0031146">
    <property type="term" value="P:SCF-dependent proteasomal ubiquitin-dependent protein catabolic process"/>
    <property type="evidence" value="ECO:0007669"/>
    <property type="project" value="TreeGrafter"/>
</dbReference>
<dbReference type="GO" id="GO:0019005">
    <property type="term" value="C:SCF ubiquitin ligase complex"/>
    <property type="evidence" value="ECO:0007669"/>
    <property type="project" value="TreeGrafter"/>
</dbReference>
<keyword evidence="5" id="KW-0539">Nucleus</keyword>
<evidence type="ECO:0000313" key="7">
    <source>
        <dbReference type="EMBL" id="MCL7052115.1"/>
    </source>
</evidence>
<dbReference type="GO" id="GO:0010105">
    <property type="term" value="P:negative regulation of ethylene-activated signaling pathway"/>
    <property type="evidence" value="ECO:0007669"/>
    <property type="project" value="UniProtKB-ARBA"/>
</dbReference>
<feature type="domain" description="F-box/LRR-repeat protein 15-like leucin rich repeat" evidence="6">
    <location>
        <begin position="162"/>
        <end position="390"/>
    </location>
</feature>
<keyword evidence="8" id="KW-1185">Reference proteome</keyword>